<feature type="region of interest" description="Disordered" evidence="1">
    <location>
        <begin position="27"/>
        <end position="67"/>
    </location>
</feature>
<evidence type="ECO:0000313" key="2">
    <source>
        <dbReference type="Proteomes" id="UP000515125"/>
    </source>
</evidence>
<dbReference type="GeneID" id="34622702"/>
<evidence type="ECO:0000256" key="1">
    <source>
        <dbReference type="SAM" id="MobiDB-lite"/>
    </source>
</evidence>
<evidence type="ECO:0000313" key="3">
    <source>
        <dbReference type="RefSeq" id="XP_026193767.1"/>
    </source>
</evidence>
<dbReference type="AlphaFoldDB" id="A0A6P6S277"/>
<keyword evidence="2" id="KW-1185">Reference proteome</keyword>
<dbReference type="OrthoDB" id="347521at2759"/>
<accession>A0A6P6S277</accession>
<organism evidence="2 3">
    <name type="scientific">Cyclospora cayetanensis</name>
    <dbReference type="NCBI Taxonomy" id="88456"/>
    <lineage>
        <taxon>Eukaryota</taxon>
        <taxon>Sar</taxon>
        <taxon>Alveolata</taxon>
        <taxon>Apicomplexa</taxon>
        <taxon>Conoidasida</taxon>
        <taxon>Coccidia</taxon>
        <taxon>Eucoccidiorida</taxon>
        <taxon>Eimeriorina</taxon>
        <taxon>Eimeriidae</taxon>
        <taxon>Cyclospora</taxon>
    </lineage>
</organism>
<dbReference type="Proteomes" id="UP000515125">
    <property type="component" value="Unplaced"/>
</dbReference>
<dbReference type="RefSeq" id="XP_026193767.1">
    <property type="nucleotide sequence ID" value="XM_026337982.1"/>
</dbReference>
<protein>
    <submittedName>
        <fullName evidence="3">Uncharacterized protein LOC34622702</fullName>
    </submittedName>
</protein>
<sequence>MSQPVRFRIEPTTVGDGRLLRFLTEQHPPQPSWEAPPMRPLPEQQQHLQQLKHSPAAREVSEGTAGSVGTGCVAAPAASGVTTKSTSAAVVKATTGAASESGSNEERNNLREWLAQSAAEDLVAPPLDLLQKSGAFLMSVDEQQQQQQQEQSLLLRNEAVWAEAIQKRDRAAQRLAAGGMAIDMLLGSINAAPGERFLTLLPAVDQPQQPDQQERQEQEQQQQLLIGLQQRYERAAKLHVAIADCRGSFTGRQGACASEQWLLLLQLLQQQQWETVKKQYQPLEFELGDGNYPYRAEVYIHLIHVASTCWGGNADLRSRLPLPPPPPFQEHFALLSATEPLDEKLRNHKDQAEQLHLQLEFPSPIGPLVESKSLLHCSVSLLLPLPDTEVRSVQQQNGCCCCCALKGSHAAAGCGAPTLARREAQAAAADAGASPSLSPHGSTCLPPLPELRPLLRADGASSSGESAVIDAAAEVYQHLEAAQWVLADLAAAHVLISQLLLQEGGVALACRHRASRENSSSWCGIQCASQCLSVEALQIAGDRVDLLIRNVPVYRKGGLAPECDHTHDLALSLAYVASGPPSSDATNSTTCSSNSLCNRCCSFSGLLLRQFERVVVLSLRQLFLDAWAAEAFDAPAAAADSNLISPPVLLLQQQLRHKFRLPSPQQCEQQKQHLPALKGMHLLRNFLNWLLTAVDQLMLPPTRPQAFLEKSTSSCKPQDGWNIASRKIAKCGTKTTAEHPSERIAESLDGKTILLEPGSDWLPCHCAGGRPAVVTAAVVAGLRSLILSIAAIVPNQCGLQLKCCSTRRAAPSPIASFDGCYVAESVEPCGWRPALLSAASGRLAVKAITEACAASFALAATAPEATMAAVGDSPCRKAAVGGSVSNRNDKSEIPNYAAAGKSSSARDLIEAFCPGSSQHQRTRCNSSFHIGGQKHKKRLSAGGLHQLQLVSFAVAAATAP</sequence>
<proteinExistence type="predicted"/>
<reference evidence="3" key="1">
    <citation type="submission" date="2025-08" db="UniProtKB">
        <authorList>
            <consortium name="RefSeq"/>
        </authorList>
    </citation>
    <scope>IDENTIFICATION</scope>
</reference>
<gene>
    <name evidence="3" type="primary">LOC34622702</name>
</gene>
<feature type="compositionally biased region" description="Low complexity" evidence="1">
    <location>
        <begin position="44"/>
        <end position="53"/>
    </location>
</feature>
<name>A0A6P6S277_9EIME</name>